<organism evidence="3 4">
    <name type="scientific">Bursaphelenchus xylophilus</name>
    <name type="common">Pinewood nematode worm</name>
    <name type="synonym">Aphelenchoides xylophilus</name>
    <dbReference type="NCBI Taxonomy" id="6326"/>
    <lineage>
        <taxon>Eukaryota</taxon>
        <taxon>Metazoa</taxon>
        <taxon>Ecdysozoa</taxon>
        <taxon>Nematoda</taxon>
        <taxon>Chromadorea</taxon>
        <taxon>Rhabditida</taxon>
        <taxon>Tylenchina</taxon>
        <taxon>Tylenchomorpha</taxon>
        <taxon>Aphelenchoidea</taxon>
        <taxon>Aphelenchoididae</taxon>
        <taxon>Bursaphelenchus</taxon>
    </lineage>
</organism>
<proteinExistence type="predicted"/>
<feature type="transmembrane region" description="Helical" evidence="2">
    <location>
        <begin position="201"/>
        <end position="226"/>
    </location>
</feature>
<keyword evidence="2" id="KW-0472">Membrane</keyword>
<dbReference type="EMBL" id="CAJFCV020000006">
    <property type="protein sequence ID" value="CAG9128739.1"/>
    <property type="molecule type" value="Genomic_DNA"/>
</dbReference>
<dbReference type="Proteomes" id="UP000659654">
    <property type="component" value="Unassembled WGS sequence"/>
</dbReference>
<feature type="transmembrane region" description="Helical" evidence="2">
    <location>
        <begin position="59"/>
        <end position="82"/>
    </location>
</feature>
<evidence type="ECO:0000256" key="2">
    <source>
        <dbReference type="SAM" id="Phobius"/>
    </source>
</evidence>
<dbReference type="AlphaFoldDB" id="A0A7I8X3J1"/>
<evidence type="ECO:0000313" key="3">
    <source>
        <dbReference type="EMBL" id="CAD5233517.1"/>
    </source>
</evidence>
<dbReference type="PANTHER" id="PTHR22943:SF248">
    <property type="entry name" value="SEVEN TM RECEPTOR"/>
    <property type="match status" value="1"/>
</dbReference>
<feature type="transmembrane region" description="Helical" evidence="2">
    <location>
        <begin position="280"/>
        <end position="305"/>
    </location>
</feature>
<name>A0A7I8X3J1_BURXY</name>
<evidence type="ECO:0000313" key="4">
    <source>
        <dbReference type="Proteomes" id="UP000659654"/>
    </source>
</evidence>
<dbReference type="SMR" id="A0A7I8X3J1"/>
<dbReference type="Proteomes" id="UP000582659">
    <property type="component" value="Unassembled WGS sequence"/>
</dbReference>
<comment type="caution">
    <text evidence="3">The sequence shown here is derived from an EMBL/GenBank/DDBJ whole genome shotgun (WGS) entry which is preliminary data.</text>
</comment>
<accession>A0A7I8X3J1</accession>
<dbReference type="SUPFAM" id="SSF81321">
    <property type="entry name" value="Family A G protein-coupled receptor-like"/>
    <property type="match status" value="1"/>
</dbReference>
<keyword evidence="4" id="KW-1185">Reference proteome</keyword>
<feature type="transmembrane region" description="Helical" evidence="2">
    <location>
        <begin position="26"/>
        <end position="47"/>
    </location>
</feature>
<feature type="transmembrane region" description="Helical" evidence="2">
    <location>
        <begin position="247"/>
        <end position="268"/>
    </location>
</feature>
<feature type="transmembrane region" description="Helical" evidence="2">
    <location>
        <begin position="145"/>
        <end position="163"/>
    </location>
</feature>
<dbReference type="InterPro" id="IPR019421">
    <property type="entry name" value="7TM_GPCR_serpentine_rcpt_Srd"/>
</dbReference>
<protein>
    <submittedName>
        <fullName evidence="3">(pine wood nematode) hypothetical protein</fullName>
    </submittedName>
</protein>
<dbReference type="PANTHER" id="PTHR22943">
    <property type="entry name" value="7-TRANSMEMBRANE DOMAIN RECEPTOR C.ELEGANS"/>
    <property type="match status" value="1"/>
</dbReference>
<dbReference type="Gene3D" id="1.20.1070.10">
    <property type="entry name" value="Rhodopsin 7-helix transmembrane proteins"/>
    <property type="match status" value="1"/>
</dbReference>
<feature type="region of interest" description="Disordered" evidence="1">
    <location>
        <begin position="322"/>
        <end position="347"/>
    </location>
</feature>
<dbReference type="EMBL" id="CAJFDI010000006">
    <property type="protein sequence ID" value="CAD5233517.1"/>
    <property type="molecule type" value="Genomic_DNA"/>
</dbReference>
<reference evidence="3" key="1">
    <citation type="submission" date="2020-09" db="EMBL/GenBank/DDBJ databases">
        <authorList>
            <person name="Kikuchi T."/>
        </authorList>
    </citation>
    <scope>NUCLEOTIDE SEQUENCE</scope>
    <source>
        <strain evidence="3">Ka4C1</strain>
    </source>
</reference>
<sequence>MNSTDLIDSLSEPDPFYVTIRHLHHVYEYLLATISFSLNGCVVYLAVTTRNPTMKNYCWVLLMSVAGDMIYTSLNFLSMMIVEIRAGKMWFITTGPFIHSGYPYNMLMSSLYLSGMYVTIMTIMVQFVYRYEVLCKNTTSMKKFFKLYALGIIWSVVQGFLTWPCFDPPSEEDTAILKSHPMYTFDTPTYVNGDVKNLSTMIHFTSSQVVIILLYVVVVITGRRIHKVLNSEQVKMSKNTRDAQSKLTTVMLLQATYPGIIVGTPVFIGCGMAQMKMDVLWSGMYFVTSISFIPIANALTVLLVIPSFRRRIFRKTGRKLTDSSGVSARSIGESVDRRRPSEAYAMS</sequence>
<keyword evidence="2" id="KW-0812">Transmembrane</keyword>
<feature type="transmembrane region" description="Helical" evidence="2">
    <location>
        <begin position="102"/>
        <end position="125"/>
    </location>
</feature>
<gene>
    <name evidence="3" type="ORF">BXYJ_LOCUS13608</name>
</gene>
<evidence type="ECO:0000256" key="1">
    <source>
        <dbReference type="SAM" id="MobiDB-lite"/>
    </source>
</evidence>
<dbReference type="Pfam" id="PF10317">
    <property type="entry name" value="7TM_GPCR_Srd"/>
    <property type="match status" value="1"/>
</dbReference>
<keyword evidence="2" id="KW-1133">Transmembrane helix</keyword>